<dbReference type="GO" id="GO:0006508">
    <property type="term" value="P:proteolysis"/>
    <property type="evidence" value="ECO:0007669"/>
    <property type="project" value="UniProtKB-KW"/>
</dbReference>
<feature type="transmembrane region" description="Helical" evidence="9">
    <location>
        <begin position="115"/>
        <end position="135"/>
    </location>
</feature>
<dbReference type="PROSITE" id="PS50235">
    <property type="entry name" value="USP_3"/>
    <property type="match status" value="1"/>
</dbReference>
<keyword evidence="6 7" id="KW-0788">Thiol protease</keyword>
<evidence type="ECO:0000256" key="8">
    <source>
        <dbReference type="SAM" id="MobiDB-lite"/>
    </source>
</evidence>
<dbReference type="GO" id="GO:0004843">
    <property type="term" value="F:cysteine-type deubiquitinase activity"/>
    <property type="evidence" value="ECO:0007669"/>
    <property type="project" value="UniProtKB-UniRule"/>
</dbReference>
<keyword evidence="3 7" id="KW-0645">Protease</keyword>
<dbReference type="GO" id="GO:0005634">
    <property type="term" value="C:nucleus"/>
    <property type="evidence" value="ECO:0007669"/>
    <property type="project" value="TreeGrafter"/>
</dbReference>
<keyword evidence="9" id="KW-0472">Membrane</keyword>
<dbReference type="PROSITE" id="PS00972">
    <property type="entry name" value="USP_1"/>
    <property type="match status" value="1"/>
</dbReference>
<reference evidence="11" key="1">
    <citation type="submission" date="2016-04" db="EMBL/GenBank/DDBJ databases">
        <authorList>
            <person name="Nguyen H.D."/>
            <person name="Samba Siva P."/>
            <person name="Cullis J."/>
            <person name="Levesque C.A."/>
            <person name="Hambleton S."/>
        </authorList>
    </citation>
    <scope>NUCLEOTIDE SEQUENCE</scope>
    <source>
        <strain evidence="11">DAOMC 236422</strain>
    </source>
</reference>
<dbReference type="InterPro" id="IPR050164">
    <property type="entry name" value="Peptidase_C19"/>
</dbReference>
<evidence type="ECO:0000256" key="9">
    <source>
        <dbReference type="SAM" id="Phobius"/>
    </source>
</evidence>
<dbReference type="Pfam" id="PF00443">
    <property type="entry name" value="UCH"/>
    <property type="match status" value="1"/>
</dbReference>
<feature type="domain" description="USP" evidence="10">
    <location>
        <begin position="268"/>
        <end position="774"/>
    </location>
</feature>
<evidence type="ECO:0000259" key="10">
    <source>
        <dbReference type="PROSITE" id="PS50235"/>
    </source>
</evidence>
<gene>
    <name evidence="11" type="ORF">A4X09_0g104</name>
</gene>
<reference evidence="11" key="2">
    <citation type="journal article" date="2019" name="IMA Fungus">
        <title>Genome sequencing and comparison of five Tilletia species to identify candidate genes for the detection of regulated species infecting wheat.</title>
        <authorList>
            <person name="Nguyen H.D.T."/>
            <person name="Sultana T."/>
            <person name="Kesanakurti P."/>
            <person name="Hambleton S."/>
        </authorList>
    </citation>
    <scope>NUCLEOTIDE SEQUENCE</scope>
    <source>
        <strain evidence="11">DAOMC 236422</strain>
    </source>
</reference>
<keyword evidence="9" id="KW-1133">Transmembrane helix</keyword>
<keyword evidence="12" id="KW-1185">Reference proteome</keyword>
<feature type="region of interest" description="Disordered" evidence="8">
    <location>
        <begin position="849"/>
        <end position="873"/>
    </location>
</feature>
<evidence type="ECO:0000256" key="3">
    <source>
        <dbReference type="ARBA" id="ARBA00022670"/>
    </source>
</evidence>
<proteinExistence type="inferred from homology"/>
<dbReference type="PROSITE" id="PS00973">
    <property type="entry name" value="USP_2"/>
    <property type="match status" value="1"/>
</dbReference>
<dbReference type="PANTHER" id="PTHR24006">
    <property type="entry name" value="UBIQUITIN CARBOXYL-TERMINAL HYDROLASE"/>
    <property type="match status" value="1"/>
</dbReference>
<accession>A0A8X7T7V3</accession>
<evidence type="ECO:0000256" key="6">
    <source>
        <dbReference type="ARBA" id="ARBA00022807"/>
    </source>
</evidence>
<evidence type="ECO:0000313" key="11">
    <source>
        <dbReference type="EMBL" id="KAE8272202.1"/>
    </source>
</evidence>
<evidence type="ECO:0000256" key="1">
    <source>
        <dbReference type="ARBA" id="ARBA00000707"/>
    </source>
</evidence>
<dbReference type="InterPro" id="IPR028889">
    <property type="entry name" value="USP"/>
</dbReference>
<dbReference type="AlphaFoldDB" id="A0A8X7T7V3"/>
<dbReference type="EC" id="3.4.19.12" evidence="7"/>
<protein>
    <recommendedName>
        <fullName evidence="7">Ubiquitin carboxyl-terminal hydrolase</fullName>
        <ecNumber evidence="7">3.4.19.12</ecNumber>
    </recommendedName>
</protein>
<name>A0A8X7T7V3_9BASI</name>
<dbReference type="SUPFAM" id="SSF54001">
    <property type="entry name" value="Cysteine proteinases"/>
    <property type="match status" value="1"/>
</dbReference>
<evidence type="ECO:0000256" key="2">
    <source>
        <dbReference type="ARBA" id="ARBA00009085"/>
    </source>
</evidence>
<evidence type="ECO:0000256" key="5">
    <source>
        <dbReference type="ARBA" id="ARBA00022801"/>
    </source>
</evidence>
<feature type="compositionally biased region" description="Gly residues" evidence="8">
    <location>
        <begin position="426"/>
        <end position="436"/>
    </location>
</feature>
<dbReference type="GO" id="GO:0016579">
    <property type="term" value="P:protein deubiquitination"/>
    <property type="evidence" value="ECO:0007669"/>
    <property type="project" value="InterPro"/>
</dbReference>
<dbReference type="InterPro" id="IPR038765">
    <property type="entry name" value="Papain-like_cys_pep_sf"/>
</dbReference>
<dbReference type="Gene3D" id="3.90.70.10">
    <property type="entry name" value="Cysteine proteinases"/>
    <property type="match status" value="1"/>
</dbReference>
<feature type="region of interest" description="Disordered" evidence="8">
    <location>
        <begin position="407"/>
        <end position="436"/>
    </location>
</feature>
<keyword evidence="4 7" id="KW-0833">Ubl conjugation pathway</keyword>
<dbReference type="PANTHER" id="PTHR24006:SF888">
    <property type="entry name" value="UBIQUITIN CARBOXYL-TERMINAL HYDROLASE 30"/>
    <property type="match status" value="1"/>
</dbReference>
<comment type="similarity">
    <text evidence="2 7">Belongs to the peptidase C19 family.</text>
</comment>
<feature type="transmembrane region" description="Helical" evidence="9">
    <location>
        <begin position="147"/>
        <end position="164"/>
    </location>
</feature>
<dbReference type="InterPro" id="IPR018200">
    <property type="entry name" value="USP_CS"/>
</dbReference>
<evidence type="ECO:0000256" key="4">
    <source>
        <dbReference type="ARBA" id="ARBA00022786"/>
    </source>
</evidence>
<comment type="catalytic activity">
    <reaction evidence="1 7">
        <text>Thiol-dependent hydrolysis of ester, thioester, amide, peptide and isopeptide bonds formed by the C-terminal Gly of ubiquitin (a 76-residue protein attached to proteins as an intracellular targeting signal).</text>
        <dbReference type="EC" id="3.4.19.12"/>
    </reaction>
</comment>
<dbReference type="EMBL" id="LWDG02000002">
    <property type="protein sequence ID" value="KAE8272202.1"/>
    <property type="molecule type" value="Genomic_DNA"/>
</dbReference>
<keyword evidence="5 7" id="KW-0378">Hydrolase</keyword>
<evidence type="ECO:0000313" key="12">
    <source>
        <dbReference type="Proteomes" id="UP000078113"/>
    </source>
</evidence>
<dbReference type="Proteomes" id="UP000078113">
    <property type="component" value="Unassembled WGS sequence"/>
</dbReference>
<keyword evidence="9" id="KW-0812">Transmembrane</keyword>
<sequence>MSLRSSYSSSSSSAAARTGNTSPISLSSLITSLDRKLTAFTVSTLAQAKQQREQQQQYFRALESGGSSHGLGRSLFESIQLAHKQASTATAFVLVEPRSPQAFPLLGFFDFPLPLLHQVGLIFTTILLCVLGFIFLKEAAHSTHQDVILSTLSALVLSPIMAILTGNTATLGNVGLSSDFPSRVANAVASGLGHAFPSANGVNASSSSWAQRSFGTDAGANSIMLSPNGKGRALRRSRAASPSHFNGNAAAAAAAARANDADEAGHYPGLRNTGNTCFFNSVIQSLASCPTLAQHLDAVTQFAEVWDVPTPVTDALRDIVIRLNSPATRRQSAILPSHLTAALADVSASNGLRSLTAAHQQQDAHELFALLSDALESELREIQRERRAVLFSSSRGLAAAIAPTRPRSTEWVVPSPPEQNGHAEGLDGGAGTGAGAGVGTEAQQAVAVADEQPGDPQHPFKGWTAQRTGCVDCGYTEGIRHLSSEELTLTVPQLGAMRGNRGVALEQLLDEWSKLEVVQWICHRCSLRATAERLRGDVVRMGGEDPAGRALMSNNSSAANGHHDGEATGKMTVSKKRRLKDAKRAYERIVRILQLNIHEDELQSANPPLLPPDVKLERIPSRCATKQIMLARPPRLLVVHLNRSIFGGFGGGASKNNTFVHFGEWLDMQPFATGAELEVRSDRRISGGGDDDGDQNSRGQSALQRACLYRLQSIVVHYGGHSFGHYVSYRRKPSTIGTRSRGAEWMRISDDIVEPCDLGEVLASNPFLLFYERWDGLVGQGGGGDLGPGAYSQDSSDSDHGRGGATKSKLSTAAEVEPVRITPLDDIDDFSGEAASRAVANMRILNEASTSTSGQNASGSSDTLVPSKEQETAAAAQLEQLRVRVRPRVVQRWESPAPRASL</sequence>
<organism evidence="11 12">
    <name type="scientific">Tilletia walkeri</name>
    <dbReference type="NCBI Taxonomy" id="117179"/>
    <lineage>
        <taxon>Eukaryota</taxon>
        <taxon>Fungi</taxon>
        <taxon>Dikarya</taxon>
        <taxon>Basidiomycota</taxon>
        <taxon>Ustilaginomycotina</taxon>
        <taxon>Exobasidiomycetes</taxon>
        <taxon>Tilletiales</taxon>
        <taxon>Tilletiaceae</taxon>
        <taxon>Tilletia</taxon>
    </lineage>
</organism>
<evidence type="ECO:0000256" key="7">
    <source>
        <dbReference type="RuleBase" id="RU366025"/>
    </source>
</evidence>
<feature type="region of interest" description="Disordered" evidence="8">
    <location>
        <begin position="557"/>
        <end position="576"/>
    </location>
</feature>
<dbReference type="GO" id="GO:0005829">
    <property type="term" value="C:cytosol"/>
    <property type="evidence" value="ECO:0007669"/>
    <property type="project" value="TreeGrafter"/>
</dbReference>
<feature type="compositionally biased region" description="Polar residues" evidence="8">
    <location>
        <begin position="849"/>
        <end position="864"/>
    </location>
</feature>
<comment type="caution">
    <text evidence="11">The sequence shown here is derived from an EMBL/GenBank/DDBJ whole genome shotgun (WGS) entry which is preliminary data.</text>
</comment>
<dbReference type="InterPro" id="IPR001394">
    <property type="entry name" value="Peptidase_C19_UCH"/>
</dbReference>
<feature type="region of interest" description="Disordered" evidence="8">
    <location>
        <begin position="785"/>
        <end position="814"/>
    </location>
</feature>